<evidence type="ECO:0008006" key="7">
    <source>
        <dbReference type="Google" id="ProtNLM"/>
    </source>
</evidence>
<dbReference type="InterPro" id="IPR019734">
    <property type="entry name" value="TPR_rpt"/>
</dbReference>
<protein>
    <recommendedName>
        <fullName evidence="7">Tetratricopeptide repeat protein</fullName>
    </recommendedName>
</protein>
<dbReference type="Proteomes" id="UP000234857">
    <property type="component" value="Unassembled WGS sequence"/>
</dbReference>
<dbReference type="Pfam" id="PF13414">
    <property type="entry name" value="TPR_11"/>
    <property type="match status" value="1"/>
</dbReference>
<evidence type="ECO:0000256" key="3">
    <source>
        <dbReference type="PROSITE-ProRule" id="PRU00339"/>
    </source>
</evidence>
<keyword evidence="2 3" id="KW-0802">TPR repeat</keyword>
<proteinExistence type="predicted"/>
<accession>A0A2N5Z9M7</accession>
<dbReference type="PANTHER" id="PTHR44943:SF8">
    <property type="entry name" value="TPR REPEAT-CONTAINING PROTEIN MJ0263"/>
    <property type="match status" value="1"/>
</dbReference>
<evidence type="ECO:0000256" key="2">
    <source>
        <dbReference type="ARBA" id="ARBA00022803"/>
    </source>
</evidence>
<evidence type="ECO:0000256" key="1">
    <source>
        <dbReference type="ARBA" id="ARBA00022737"/>
    </source>
</evidence>
<dbReference type="InterPro" id="IPR051685">
    <property type="entry name" value="Ycf3/AcsC/BcsC/TPR_MFPF"/>
</dbReference>
<keyword evidence="1" id="KW-0677">Repeat</keyword>
<dbReference type="PANTHER" id="PTHR44943">
    <property type="entry name" value="CELLULOSE SYNTHASE OPERON PROTEIN C"/>
    <property type="match status" value="1"/>
</dbReference>
<name>A0A2N5Z9M7_MUIH1</name>
<organism evidence="5 6">
    <name type="scientific">Muiribacterium halophilum</name>
    <dbReference type="NCBI Taxonomy" id="2053465"/>
    <lineage>
        <taxon>Bacteria</taxon>
        <taxon>Candidatus Muiribacteriota</taxon>
        <taxon>Candidatus Muiribacteriia</taxon>
        <taxon>Candidatus Muiribacteriales</taxon>
        <taxon>Candidatus Muiribacteriaceae</taxon>
        <taxon>Candidatus Muiribacterium</taxon>
    </lineage>
</organism>
<sequence>SAYLFTINFLITDINNYIIYIMKKIILYLLIVFTFTTFSNELSNYFPKEYIPEQVKKLEVSDIDRQISEKMEDFLVKTYRESNYKDRELIKLWDVAGKIVYYLGLQYDEIRLRVLEDPKLFVLSLPDGNIFISRGLLNFCQNDDELAFIIGREIYFIKNELSLTLREDRKIRLFLRENEPVIKRFFVAVNSINHLKAYHEAAFYNFKTGHSPWNALNLLKRLAEVPEEEIEFMILKDINKRINSLEKFIKTQMPFSHIVVENVSNYKNLYYYFVLGNKFLKAGLLDDAISAYKESISINPRVAETHNNIGIAYSRKGFYNQALYHYKIAQELDKDYRYFFNSAVAAIKLGKYSEAHKYLKNSISRNRNWEKSQRLFLNLESFMKEMEKYEN</sequence>
<comment type="caution">
    <text evidence="5">The sequence shown here is derived from an EMBL/GenBank/DDBJ whole genome shotgun (WGS) entry which is preliminary data.</text>
</comment>
<keyword evidence="4" id="KW-1133">Transmembrane helix</keyword>
<dbReference type="Pfam" id="PF13181">
    <property type="entry name" value="TPR_8"/>
    <property type="match status" value="1"/>
</dbReference>
<feature type="repeat" description="TPR" evidence="3">
    <location>
        <begin position="303"/>
        <end position="336"/>
    </location>
</feature>
<evidence type="ECO:0000313" key="6">
    <source>
        <dbReference type="Proteomes" id="UP000234857"/>
    </source>
</evidence>
<dbReference type="PROSITE" id="PS50005">
    <property type="entry name" value="TPR"/>
    <property type="match status" value="2"/>
</dbReference>
<dbReference type="EMBL" id="PKTG01000141">
    <property type="protein sequence ID" value="PLX15324.1"/>
    <property type="molecule type" value="Genomic_DNA"/>
</dbReference>
<dbReference type="Gene3D" id="1.25.40.10">
    <property type="entry name" value="Tetratricopeptide repeat domain"/>
    <property type="match status" value="1"/>
</dbReference>
<evidence type="ECO:0000313" key="5">
    <source>
        <dbReference type="EMBL" id="PLX15324.1"/>
    </source>
</evidence>
<dbReference type="SUPFAM" id="SSF48452">
    <property type="entry name" value="TPR-like"/>
    <property type="match status" value="1"/>
</dbReference>
<keyword evidence="4" id="KW-0812">Transmembrane</keyword>
<dbReference type="AlphaFoldDB" id="A0A2N5Z9M7"/>
<evidence type="ECO:0000256" key="4">
    <source>
        <dbReference type="SAM" id="Phobius"/>
    </source>
</evidence>
<dbReference type="SMART" id="SM00028">
    <property type="entry name" value="TPR"/>
    <property type="match status" value="3"/>
</dbReference>
<gene>
    <name evidence="5" type="ORF">C0601_13165</name>
</gene>
<feature type="transmembrane region" description="Helical" evidence="4">
    <location>
        <begin position="17"/>
        <end position="38"/>
    </location>
</feature>
<reference evidence="5 6" key="1">
    <citation type="submission" date="2017-11" db="EMBL/GenBank/DDBJ databases">
        <title>Genome-resolved metagenomics identifies genetic mobility, metabolic interactions, and unexpected diversity in perchlorate-reducing communities.</title>
        <authorList>
            <person name="Barnum T.P."/>
            <person name="Figueroa I.A."/>
            <person name="Carlstrom C.I."/>
            <person name="Lucas L.N."/>
            <person name="Engelbrektson A.L."/>
            <person name="Coates J.D."/>
        </authorList>
    </citation>
    <scope>NUCLEOTIDE SEQUENCE [LARGE SCALE GENOMIC DNA]</scope>
    <source>
        <strain evidence="5">BM706</strain>
    </source>
</reference>
<feature type="repeat" description="TPR" evidence="3">
    <location>
        <begin position="269"/>
        <end position="302"/>
    </location>
</feature>
<dbReference type="InterPro" id="IPR011990">
    <property type="entry name" value="TPR-like_helical_dom_sf"/>
</dbReference>
<feature type="non-terminal residue" evidence="5">
    <location>
        <position position="1"/>
    </location>
</feature>
<keyword evidence="4" id="KW-0472">Membrane</keyword>